<accession>A0A2U1NQZ7</accession>
<feature type="transmembrane region" description="Helical" evidence="1">
    <location>
        <begin position="313"/>
        <end position="335"/>
    </location>
</feature>
<dbReference type="SUPFAM" id="SSF55729">
    <property type="entry name" value="Acyl-CoA N-acyltransferases (Nat)"/>
    <property type="match status" value="1"/>
</dbReference>
<dbReference type="CDD" id="cd04301">
    <property type="entry name" value="NAT_SF"/>
    <property type="match status" value="1"/>
</dbReference>
<dbReference type="InterPro" id="IPR016181">
    <property type="entry name" value="Acyl_CoA_acyltransferase"/>
</dbReference>
<keyword evidence="1" id="KW-0472">Membrane</keyword>
<evidence type="ECO:0000259" key="2">
    <source>
        <dbReference type="PROSITE" id="PS51186"/>
    </source>
</evidence>
<dbReference type="PROSITE" id="PS51186">
    <property type="entry name" value="GNAT"/>
    <property type="match status" value="1"/>
</dbReference>
<dbReference type="Gene3D" id="3.40.630.30">
    <property type="match status" value="1"/>
</dbReference>
<feature type="transmembrane region" description="Helical" evidence="1">
    <location>
        <begin position="484"/>
        <end position="505"/>
    </location>
</feature>
<dbReference type="Pfam" id="PF00583">
    <property type="entry name" value="Acetyltransf_1"/>
    <property type="match status" value="1"/>
</dbReference>
<dbReference type="OrthoDB" id="41532at2759"/>
<feature type="transmembrane region" description="Helical" evidence="1">
    <location>
        <begin position="355"/>
        <end position="375"/>
    </location>
</feature>
<dbReference type="Proteomes" id="UP000245207">
    <property type="component" value="Unassembled WGS sequence"/>
</dbReference>
<keyword evidence="3" id="KW-0645">Protease</keyword>
<reference evidence="3 4" key="1">
    <citation type="journal article" date="2018" name="Mol. Plant">
        <title>The genome of Artemisia annua provides insight into the evolution of Asteraceae family and artemisinin biosynthesis.</title>
        <authorList>
            <person name="Shen Q."/>
            <person name="Zhang L."/>
            <person name="Liao Z."/>
            <person name="Wang S."/>
            <person name="Yan T."/>
            <person name="Shi P."/>
            <person name="Liu M."/>
            <person name="Fu X."/>
            <person name="Pan Q."/>
            <person name="Wang Y."/>
            <person name="Lv Z."/>
            <person name="Lu X."/>
            <person name="Zhang F."/>
            <person name="Jiang W."/>
            <person name="Ma Y."/>
            <person name="Chen M."/>
            <person name="Hao X."/>
            <person name="Li L."/>
            <person name="Tang Y."/>
            <person name="Lv G."/>
            <person name="Zhou Y."/>
            <person name="Sun X."/>
            <person name="Brodelius P.E."/>
            <person name="Rose J.K.C."/>
            <person name="Tang K."/>
        </authorList>
    </citation>
    <scope>NUCLEOTIDE SEQUENCE [LARGE SCALE GENOMIC DNA]</scope>
    <source>
        <strain evidence="4">cv. Huhao1</strain>
        <tissue evidence="3">Leaf</tissue>
    </source>
</reference>
<feature type="transmembrane region" description="Helical" evidence="1">
    <location>
        <begin position="272"/>
        <end position="292"/>
    </location>
</feature>
<keyword evidence="4" id="KW-1185">Reference proteome</keyword>
<dbReference type="InterPro" id="IPR000182">
    <property type="entry name" value="GNAT_dom"/>
</dbReference>
<dbReference type="AlphaFoldDB" id="A0A2U1NQZ7"/>
<protein>
    <submittedName>
        <fullName evidence="3">CAAX amino terminal protease family protein</fullName>
    </submittedName>
</protein>
<feature type="transmembrane region" description="Helical" evidence="1">
    <location>
        <begin position="396"/>
        <end position="419"/>
    </location>
</feature>
<dbReference type="PANTHER" id="PTHR47542:SF2">
    <property type="entry name" value="ACYL-COA N-ACYLTRANSFERASES (NAT) SUPERFAMILY PROTEIN"/>
    <property type="match status" value="1"/>
</dbReference>
<proteinExistence type="predicted"/>
<dbReference type="GO" id="GO:0006508">
    <property type="term" value="P:proteolysis"/>
    <property type="evidence" value="ECO:0007669"/>
    <property type="project" value="UniProtKB-KW"/>
</dbReference>
<comment type="caution">
    <text evidence="3">The sequence shown here is derived from an EMBL/GenBank/DDBJ whole genome shotgun (WGS) entry which is preliminary data.</text>
</comment>
<keyword evidence="3" id="KW-0378">Hydrolase</keyword>
<feature type="domain" description="N-acetyltransferase" evidence="2">
    <location>
        <begin position="8"/>
        <end position="159"/>
    </location>
</feature>
<evidence type="ECO:0000313" key="3">
    <source>
        <dbReference type="EMBL" id="PWA75898.1"/>
    </source>
</evidence>
<organism evidence="3 4">
    <name type="scientific">Artemisia annua</name>
    <name type="common">Sweet wormwood</name>
    <dbReference type="NCBI Taxonomy" id="35608"/>
    <lineage>
        <taxon>Eukaryota</taxon>
        <taxon>Viridiplantae</taxon>
        <taxon>Streptophyta</taxon>
        <taxon>Embryophyta</taxon>
        <taxon>Tracheophyta</taxon>
        <taxon>Spermatophyta</taxon>
        <taxon>Magnoliopsida</taxon>
        <taxon>eudicotyledons</taxon>
        <taxon>Gunneridae</taxon>
        <taxon>Pentapetalae</taxon>
        <taxon>asterids</taxon>
        <taxon>campanulids</taxon>
        <taxon>Asterales</taxon>
        <taxon>Asteraceae</taxon>
        <taxon>Asteroideae</taxon>
        <taxon>Anthemideae</taxon>
        <taxon>Artemisiinae</taxon>
        <taxon>Artemisia</taxon>
    </lineage>
</organism>
<dbReference type="GO" id="GO:0016747">
    <property type="term" value="F:acyltransferase activity, transferring groups other than amino-acyl groups"/>
    <property type="evidence" value="ECO:0007669"/>
    <property type="project" value="InterPro"/>
</dbReference>
<keyword evidence="1" id="KW-1133">Transmembrane helix</keyword>
<name>A0A2U1NQZ7_ARTAN</name>
<dbReference type="InterPro" id="IPR003675">
    <property type="entry name" value="Rce1/LyrA-like_dom"/>
</dbReference>
<keyword evidence="1" id="KW-0812">Transmembrane</keyword>
<feature type="transmembrane region" description="Helical" evidence="1">
    <location>
        <begin position="238"/>
        <end position="260"/>
    </location>
</feature>
<sequence>MADNNKSISLTELNRKSNKWAKIVDEIIRIEKKIFPKHESLARSFDDELKKKNSGLIYFEVDGDVGGYVMYSCPSSLCAVITKLAVKEQYRRQGHGEALVKAAIEKCRSKRINRVSLHVDPLRTSAMQLYKKLGFQIDTLVKGYYSSDRDAYRMFIEFDSFKNHFLTHPKMSLHIITLYPSQKMNIIFLKNIFEQRHYNYKLCCIKNATNQKPSCHQDFSVLKTDPEYDSGNTWSTMAFYIFSLHIPLSFGGLSVVAKLLHQTVLDSETQVFSLLLIQTLELVAFMSLLQFSEKQFSILNFFETRVLPKERSWLLASVLGLGSLLTVVFLTSLAADKLIGTKDVNSPVLKEILSGGPLSVTGSILVYCLITPFLEETVYRGFLLTSLASRMEWKKAVVALLLKIETLILKMEILSYGLIFGNKSYSVFVEVGVSTAEFSGDLTDNSIFPATWVMTTLSLYGLPVTDDTNLDIANDTNMMMMYHAARMLSCGMIFVKMAVTMLLMLSTTLRTNRLNCCFLRVGYNNQTSVNCNSNDNTIESSRIIAANGVDVLTSVYLRIRLLSVTFVGLFSPDEEIRKLGYKILAVFRMH</sequence>
<gene>
    <name evidence="3" type="ORF">CTI12_AA219040</name>
</gene>
<dbReference type="GO" id="GO:0004175">
    <property type="term" value="F:endopeptidase activity"/>
    <property type="evidence" value="ECO:0007669"/>
    <property type="project" value="UniProtKB-ARBA"/>
</dbReference>
<dbReference type="PANTHER" id="PTHR47542">
    <property type="entry name" value="ACYL-COA N-ACYLTRANSFERASES (NAT) SUPERFAMILY PROTEIN"/>
    <property type="match status" value="1"/>
</dbReference>
<evidence type="ECO:0000256" key="1">
    <source>
        <dbReference type="SAM" id="Phobius"/>
    </source>
</evidence>
<dbReference type="GO" id="GO:0080120">
    <property type="term" value="P:CAAX-box protein maturation"/>
    <property type="evidence" value="ECO:0007669"/>
    <property type="project" value="UniProtKB-ARBA"/>
</dbReference>
<evidence type="ECO:0000313" key="4">
    <source>
        <dbReference type="Proteomes" id="UP000245207"/>
    </source>
</evidence>
<dbReference type="Pfam" id="PF02517">
    <property type="entry name" value="Rce1-like"/>
    <property type="match status" value="1"/>
</dbReference>
<dbReference type="STRING" id="35608.A0A2U1NQZ7"/>
<dbReference type="EMBL" id="PKPP01002340">
    <property type="protein sequence ID" value="PWA75898.1"/>
    <property type="molecule type" value="Genomic_DNA"/>
</dbReference>